<accession>A0A0D2B125</accession>
<dbReference type="InterPro" id="IPR036779">
    <property type="entry name" value="LysM_dom_sf"/>
</dbReference>
<evidence type="ECO:0000256" key="2">
    <source>
        <dbReference type="SAM" id="SignalP"/>
    </source>
</evidence>
<dbReference type="SUPFAM" id="SSF53955">
    <property type="entry name" value="Lysozyme-like"/>
    <property type="match status" value="1"/>
</dbReference>
<proteinExistence type="predicted"/>
<dbReference type="CDD" id="cd00118">
    <property type="entry name" value="LysM"/>
    <property type="match status" value="2"/>
</dbReference>
<feature type="domain" description="LysM" evidence="3">
    <location>
        <begin position="220"/>
        <end position="264"/>
    </location>
</feature>
<dbReference type="Gene3D" id="1.10.530.10">
    <property type="match status" value="1"/>
</dbReference>
<dbReference type="InterPro" id="IPR023346">
    <property type="entry name" value="Lysozyme-like_dom_sf"/>
</dbReference>
<feature type="chain" id="PRO_5002254122" description="LysM domain-containing protein" evidence="2">
    <location>
        <begin position="26"/>
        <end position="538"/>
    </location>
</feature>
<keyword evidence="5" id="KW-1185">Reference proteome</keyword>
<dbReference type="RefSeq" id="XP_016266062.1">
    <property type="nucleotide sequence ID" value="XM_016402165.1"/>
</dbReference>
<reference evidence="4 5" key="1">
    <citation type="submission" date="2015-01" db="EMBL/GenBank/DDBJ databases">
        <title>The Genome Sequence of Exophiala oligosperma CBS72588.</title>
        <authorList>
            <consortium name="The Broad Institute Genomics Platform"/>
            <person name="Cuomo C."/>
            <person name="de Hoog S."/>
            <person name="Gorbushina A."/>
            <person name="Stielow B."/>
            <person name="Teixiera M."/>
            <person name="Abouelleil A."/>
            <person name="Chapman S.B."/>
            <person name="Priest M."/>
            <person name="Young S.K."/>
            <person name="Wortman J."/>
            <person name="Nusbaum C."/>
            <person name="Birren B."/>
        </authorList>
    </citation>
    <scope>NUCLEOTIDE SEQUENCE [LARGE SCALE GENOMIC DNA]</scope>
    <source>
        <strain evidence="4 5">CBS 72588</strain>
    </source>
</reference>
<dbReference type="SMART" id="SM00257">
    <property type="entry name" value="LysM"/>
    <property type="match status" value="2"/>
</dbReference>
<feature type="region of interest" description="Disordered" evidence="1">
    <location>
        <begin position="116"/>
        <end position="149"/>
    </location>
</feature>
<dbReference type="Proteomes" id="UP000053342">
    <property type="component" value="Unassembled WGS sequence"/>
</dbReference>
<dbReference type="VEuPathDB" id="FungiDB:PV06_01557"/>
<evidence type="ECO:0000259" key="3">
    <source>
        <dbReference type="PROSITE" id="PS51782"/>
    </source>
</evidence>
<evidence type="ECO:0000256" key="1">
    <source>
        <dbReference type="SAM" id="MobiDB-lite"/>
    </source>
</evidence>
<dbReference type="PROSITE" id="PS51782">
    <property type="entry name" value="LYSM"/>
    <property type="match status" value="1"/>
</dbReference>
<protein>
    <recommendedName>
        <fullName evidence="3">LysM domain-containing protein</fullName>
    </recommendedName>
</protein>
<dbReference type="InterPro" id="IPR018392">
    <property type="entry name" value="LysM"/>
</dbReference>
<dbReference type="HOGENOM" id="CLU_024647_0_0_1"/>
<feature type="signal peptide" evidence="2">
    <location>
        <begin position="1"/>
        <end position="25"/>
    </location>
</feature>
<dbReference type="Pfam" id="PF01476">
    <property type="entry name" value="LysM"/>
    <property type="match status" value="2"/>
</dbReference>
<dbReference type="Gene3D" id="3.10.350.10">
    <property type="entry name" value="LysM domain"/>
    <property type="match status" value="2"/>
</dbReference>
<evidence type="ECO:0000313" key="4">
    <source>
        <dbReference type="EMBL" id="KIW45846.1"/>
    </source>
</evidence>
<sequence>MAPLARPSFVLTILALIFFGASATAEYDSLPTTFITAASMLAFRHDTDNSMNTREGLSYTVVAGHTAGGTATNLGISRSHLTAANGEAHTDNRHSRQTGTALSISLLPIQHSSTSTRQALSSSISNNPVPKRSPNAAPDTWTVSSGDTGEDIASKVSKPFAEISAANPTVIWTLLSIGETLRIPPPTSATSIEATFLTQTTAPNVASTLISQSPSASASRPYTVLPGDTGYIIAAKAGSTFEQISAANAEVAWSALTVGQILSLPPTTETQPPDAATRPMATNTVLSLASASANAGSGISKLVGNLAAKQLDLTNGKTSAPDTYTFYSGDGSVEAGWPPMSDWLSYDALLQNVKPYIGQNCINNAPGNTPIETAQVLDAIINIANETNMDPRFILAVVMQESNGCVRVATTAVSNANPGLMQSYKGKASCDLNGVPLSPCPQSSIHQMIVDGTAARVDGPTLINALNKAQQMDNCEPAQAFYRAARLYNSGMNSLQSGLDLGVVTSGTPCYSSDIANRLVGWVNASTMCFLKRSLSRP</sequence>
<dbReference type="SUPFAM" id="SSF54106">
    <property type="entry name" value="LysM domain"/>
    <property type="match status" value="2"/>
</dbReference>
<keyword evidence="2" id="KW-0732">Signal</keyword>
<dbReference type="GeneID" id="27353631"/>
<feature type="compositionally biased region" description="Low complexity" evidence="1">
    <location>
        <begin position="116"/>
        <end position="125"/>
    </location>
</feature>
<dbReference type="AlphaFoldDB" id="A0A0D2B125"/>
<dbReference type="EMBL" id="KN847333">
    <property type="protein sequence ID" value="KIW45846.1"/>
    <property type="molecule type" value="Genomic_DNA"/>
</dbReference>
<organism evidence="4 5">
    <name type="scientific">Exophiala oligosperma</name>
    <dbReference type="NCBI Taxonomy" id="215243"/>
    <lineage>
        <taxon>Eukaryota</taxon>
        <taxon>Fungi</taxon>
        <taxon>Dikarya</taxon>
        <taxon>Ascomycota</taxon>
        <taxon>Pezizomycotina</taxon>
        <taxon>Eurotiomycetes</taxon>
        <taxon>Chaetothyriomycetidae</taxon>
        <taxon>Chaetothyriales</taxon>
        <taxon>Herpotrichiellaceae</taxon>
        <taxon>Exophiala</taxon>
    </lineage>
</organism>
<name>A0A0D2B125_9EURO</name>
<evidence type="ECO:0000313" key="5">
    <source>
        <dbReference type="Proteomes" id="UP000053342"/>
    </source>
</evidence>
<gene>
    <name evidence="4" type="ORF">PV06_01557</name>
</gene>
<dbReference type="OrthoDB" id="1193027at2759"/>